<comment type="catalytic activity">
    <reaction evidence="8 9">
        <text>L-histidinol phosphate + 2-oxoglutarate = 3-(imidazol-4-yl)-2-oxopropyl phosphate + L-glutamate</text>
        <dbReference type="Rhea" id="RHEA:23744"/>
        <dbReference type="ChEBI" id="CHEBI:16810"/>
        <dbReference type="ChEBI" id="CHEBI:29985"/>
        <dbReference type="ChEBI" id="CHEBI:57766"/>
        <dbReference type="ChEBI" id="CHEBI:57980"/>
        <dbReference type="EC" id="2.6.1.9"/>
    </reaction>
</comment>
<dbReference type="InterPro" id="IPR015424">
    <property type="entry name" value="PyrdxlP-dep_Trfase"/>
</dbReference>
<evidence type="ECO:0000256" key="6">
    <source>
        <dbReference type="ARBA" id="ARBA00022679"/>
    </source>
</evidence>
<dbReference type="InterPro" id="IPR015422">
    <property type="entry name" value="PyrdxlP-dep_Trfase_small"/>
</dbReference>
<evidence type="ECO:0000313" key="12">
    <source>
        <dbReference type="Proteomes" id="UP000242317"/>
    </source>
</evidence>
<dbReference type="Pfam" id="PF00155">
    <property type="entry name" value="Aminotran_1_2"/>
    <property type="match status" value="1"/>
</dbReference>
<reference evidence="12" key="1">
    <citation type="submission" date="2016-09" db="EMBL/GenBank/DDBJ databases">
        <authorList>
            <person name="Varghese N."/>
            <person name="Submissions S."/>
        </authorList>
    </citation>
    <scope>NUCLEOTIDE SEQUENCE [LARGE SCALE GENOMIC DNA]</scope>
    <source>
        <strain evidence="12">ANC 3699</strain>
    </source>
</reference>
<dbReference type="GO" id="GO:0030170">
    <property type="term" value="F:pyridoxal phosphate binding"/>
    <property type="evidence" value="ECO:0007669"/>
    <property type="project" value="InterPro"/>
</dbReference>
<comment type="cofactor">
    <cofactor evidence="1 9">
        <name>pyridoxal 5'-phosphate</name>
        <dbReference type="ChEBI" id="CHEBI:597326"/>
    </cofactor>
</comment>
<dbReference type="GO" id="GO:0000105">
    <property type="term" value="P:L-histidine biosynthetic process"/>
    <property type="evidence" value="ECO:0007669"/>
    <property type="project" value="UniProtKB-UniRule"/>
</dbReference>
<accession>A0A1G6J1H7</accession>
<evidence type="ECO:0000256" key="2">
    <source>
        <dbReference type="ARBA" id="ARBA00005011"/>
    </source>
</evidence>
<keyword evidence="5 9" id="KW-0032">Aminotransferase</keyword>
<dbReference type="Proteomes" id="UP000242317">
    <property type="component" value="Unassembled WGS sequence"/>
</dbReference>
<comment type="pathway">
    <text evidence="2 9">Amino-acid biosynthesis; L-histidine biosynthesis; L-histidine from 5-phospho-alpha-D-ribose 1-diphosphate: step 7/9.</text>
</comment>
<keyword evidence="9" id="KW-0368">Histidine biosynthesis</keyword>
<dbReference type="InterPro" id="IPR005861">
    <property type="entry name" value="HisP_aminotrans"/>
</dbReference>
<dbReference type="GO" id="GO:0004400">
    <property type="term" value="F:histidinol-phosphate transaminase activity"/>
    <property type="evidence" value="ECO:0007669"/>
    <property type="project" value="UniProtKB-UniRule"/>
</dbReference>
<keyword evidence="7 9" id="KW-0663">Pyridoxal phosphate</keyword>
<organism evidence="11 12">
    <name type="scientific">Acinetobacter marinus</name>
    <dbReference type="NCBI Taxonomy" id="281375"/>
    <lineage>
        <taxon>Bacteria</taxon>
        <taxon>Pseudomonadati</taxon>
        <taxon>Pseudomonadota</taxon>
        <taxon>Gammaproteobacteria</taxon>
        <taxon>Moraxellales</taxon>
        <taxon>Moraxellaceae</taxon>
        <taxon>Acinetobacter</taxon>
    </lineage>
</organism>
<keyword evidence="9" id="KW-0028">Amino-acid biosynthesis</keyword>
<dbReference type="Gene3D" id="3.90.1150.10">
    <property type="entry name" value="Aspartate Aminotransferase, domain 1"/>
    <property type="match status" value="1"/>
</dbReference>
<dbReference type="EC" id="2.6.1.9" evidence="9"/>
<proteinExistence type="inferred from homology"/>
<dbReference type="SUPFAM" id="SSF53383">
    <property type="entry name" value="PLP-dependent transferases"/>
    <property type="match status" value="1"/>
</dbReference>
<dbReference type="UniPathway" id="UPA00031">
    <property type="reaction ID" value="UER00012"/>
</dbReference>
<gene>
    <name evidence="9" type="primary">hisC</name>
    <name evidence="11" type="ORF">SAMN05421749_103205</name>
</gene>
<evidence type="ECO:0000256" key="9">
    <source>
        <dbReference type="HAMAP-Rule" id="MF_01023"/>
    </source>
</evidence>
<dbReference type="InterPro" id="IPR004839">
    <property type="entry name" value="Aminotransferase_I/II_large"/>
</dbReference>
<evidence type="ECO:0000256" key="1">
    <source>
        <dbReference type="ARBA" id="ARBA00001933"/>
    </source>
</evidence>
<dbReference type="NCBIfam" id="TIGR01141">
    <property type="entry name" value="hisC"/>
    <property type="match status" value="1"/>
</dbReference>
<dbReference type="PANTHER" id="PTHR43643">
    <property type="entry name" value="HISTIDINOL-PHOSPHATE AMINOTRANSFERASE 2"/>
    <property type="match status" value="1"/>
</dbReference>
<dbReference type="CDD" id="cd00609">
    <property type="entry name" value="AAT_like"/>
    <property type="match status" value="1"/>
</dbReference>
<dbReference type="PANTHER" id="PTHR43643:SF3">
    <property type="entry name" value="HISTIDINOL-PHOSPHATE AMINOTRANSFERASE"/>
    <property type="match status" value="1"/>
</dbReference>
<keyword evidence="12" id="KW-1185">Reference proteome</keyword>
<evidence type="ECO:0000256" key="3">
    <source>
        <dbReference type="ARBA" id="ARBA00007970"/>
    </source>
</evidence>
<protein>
    <recommendedName>
        <fullName evidence="9">Histidinol-phosphate aminotransferase</fullName>
        <ecNumber evidence="9">2.6.1.9</ecNumber>
    </recommendedName>
    <alternativeName>
        <fullName evidence="9">Imidazole acetol-phosphate transaminase</fullName>
    </alternativeName>
</protein>
<evidence type="ECO:0000256" key="8">
    <source>
        <dbReference type="ARBA" id="ARBA00047481"/>
    </source>
</evidence>
<evidence type="ECO:0000313" key="11">
    <source>
        <dbReference type="EMBL" id="SDC12443.1"/>
    </source>
</evidence>
<dbReference type="HAMAP" id="MF_01023">
    <property type="entry name" value="HisC_aminotrans_2"/>
    <property type="match status" value="1"/>
</dbReference>
<evidence type="ECO:0000256" key="4">
    <source>
        <dbReference type="ARBA" id="ARBA00011738"/>
    </source>
</evidence>
<evidence type="ECO:0000256" key="5">
    <source>
        <dbReference type="ARBA" id="ARBA00022576"/>
    </source>
</evidence>
<dbReference type="InterPro" id="IPR050106">
    <property type="entry name" value="HistidinolP_aminotransfase"/>
</dbReference>
<evidence type="ECO:0000259" key="10">
    <source>
        <dbReference type="Pfam" id="PF00155"/>
    </source>
</evidence>
<feature type="domain" description="Aminotransferase class I/classII large" evidence="10">
    <location>
        <begin position="38"/>
        <end position="367"/>
    </location>
</feature>
<dbReference type="InterPro" id="IPR015421">
    <property type="entry name" value="PyrdxlP-dep_Trfase_major"/>
</dbReference>
<feature type="modified residue" description="N6-(pyridoxal phosphate)lysine" evidence="9">
    <location>
        <position position="230"/>
    </location>
</feature>
<keyword evidence="6 9" id="KW-0808">Transferase</keyword>
<dbReference type="Gene3D" id="3.40.640.10">
    <property type="entry name" value="Type I PLP-dependent aspartate aminotransferase-like (Major domain)"/>
    <property type="match status" value="1"/>
</dbReference>
<name>A0A1G6J1H7_9GAMM</name>
<comment type="subunit">
    <text evidence="4 9">Homodimer.</text>
</comment>
<sequence>MLRLKMSIEITTQQKRFWSPLVRELEPYVPGEQPKIQNLLKLNTNENPYPPSPKVVEAVQAVIANQADVLKLYPDPDASVLKQAIAKQQDVDVENVFVGNGSDEVLAHIFKAFFVQDKPLLYPDISYSFYPVYSQFFGLNTIEIPLTDTFEIDVEDYRQANAGQNGGIIITNPNAPTGRAIEIDQIKQLLSDHPDSVVVIDEAYVDFGAESAVSLVAEFENLVVCQTTSKSRSLAGLRVGYAIAQPHLITALESVKNSFNSYPIDRFALACAVASFEDQPYFEAQCEKVIASREQLIAEMKTLDFKVLPSKANFIFATHGTVSAAPIAQKLREQGVIVRHFNRPRIDNYLRITVGTDEQNQRLVDSLKTFL</sequence>
<dbReference type="EMBL" id="FMYK01000003">
    <property type="protein sequence ID" value="SDC12443.1"/>
    <property type="molecule type" value="Genomic_DNA"/>
</dbReference>
<evidence type="ECO:0000256" key="7">
    <source>
        <dbReference type="ARBA" id="ARBA00022898"/>
    </source>
</evidence>
<dbReference type="AlphaFoldDB" id="A0A1G6J1H7"/>
<comment type="similarity">
    <text evidence="3 9">Belongs to the class-II pyridoxal-phosphate-dependent aminotransferase family. Histidinol-phosphate aminotransferase subfamily.</text>
</comment>